<evidence type="ECO:0000259" key="8">
    <source>
        <dbReference type="Pfam" id="PF00535"/>
    </source>
</evidence>
<feature type="domain" description="Glycosyltransferase 2-like" evidence="8">
    <location>
        <begin position="88"/>
        <end position="207"/>
    </location>
</feature>
<dbReference type="Gene3D" id="1.20.120.1910">
    <property type="entry name" value="Cysteine-tRNA ligase, C-terminal anti-codon recognition domain"/>
    <property type="match status" value="1"/>
</dbReference>
<organism evidence="9 10">
    <name type="scientific">Ktedonosporobacter rubrisoli</name>
    <dbReference type="NCBI Taxonomy" id="2509675"/>
    <lineage>
        <taxon>Bacteria</taxon>
        <taxon>Bacillati</taxon>
        <taxon>Chloroflexota</taxon>
        <taxon>Ktedonobacteria</taxon>
        <taxon>Ktedonobacterales</taxon>
        <taxon>Ktedonosporobacteraceae</taxon>
        <taxon>Ktedonosporobacter</taxon>
    </lineage>
</organism>
<dbReference type="AlphaFoldDB" id="A0A4P6JRE6"/>
<dbReference type="GO" id="GO:0006418">
    <property type="term" value="P:tRNA aminoacylation for protein translation"/>
    <property type="evidence" value="ECO:0007669"/>
    <property type="project" value="InterPro"/>
</dbReference>
<dbReference type="GO" id="GO:0016757">
    <property type="term" value="F:glycosyltransferase activity"/>
    <property type="evidence" value="ECO:0007669"/>
    <property type="project" value="UniProtKB-KW"/>
</dbReference>
<keyword evidence="4" id="KW-0328">Glycosyltransferase</keyword>
<evidence type="ECO:0000256" key="6">
    <source>
        <dbReference type="ARBA" id="ARBA00022741"/>
    </source>
</evidence>
<dbReference type="GO" id="GO:0005524">
    <property type="term" value="F:ATP binding"/>
    <property type="evidence" value="ECO:0007669"/>
    <property type="project" value="UniProtKB-KW"/>
</dbReference>
<dbReference type="KEGG" id="kbs:EPA93_19330"/>
<evidence type="ECO:0000256" key="4">
    <source>
        <dbReference type="ARBA" id="ARBA00022676"/>
    </source>
</evidence>
<dbReference type="RefSeq" id="WP_129889082.1">
    <property type="nucleotide sequence ID" value="NZ_CP035758.1"/>
</dbReference>
<protein>
    <submittedName>
        <fullName evidence="9">Glycosyltransferase</fullName>
    </submittedName>
</protein>
<dbReference type="Proteomes" id="UP000290365">
    <property type="component" value="Chromosome"/>
</dbReference>
<keyword evidence="3" id="KW-0436">Ligase</keyword>
<sequence length="315" mass="36263">MTTRPYHQRIPEEILALSHERDQLRRRGQYDRADILKQQLEEAGYIVKDNPRGAHLVILPSIEVDGKLYRTARHLPSLLDEADSCTFSVNILAHNNIEQTRHCVESVLRFAGDTDIEIILVNNASQDGIDLWADALKFQEPRLHVLHVTRTMGAAEARNVGLKQSRGRYILLLDPSLELTGDIFTPLAKTLEDSRIGITGLNGLHTDDLRHFEESPHLEVEAIDMLCMAFRRNLLGKVGLFDERYRYPHYMDVDFTFAIRNVGVKARVTPDLPLTRHPEQQDPRLSEAERQRLAKRNFYRFLGKWGEREDLLLDA</sequence>
<evidence type="ECO:0000256" key="3">
    <source>
        <dbReference type="ARBA" id="ARBA00022598"/>
    </source>
</evidence>
<dbReference type="InterPro" id="IPR029044">
    <property type="entry name" value="Nucleotide-diphossugar_trans"/>
</dbReference>
<keyword evidence="10" id="KW-1185">Reference proteome</keyword>
<dbReference type="PANTHER" id="PTHR43179">
    <property type="entry name" value="RHAMNOSYLTRANSFERASE WBBL"/>
    <property type="match status" value="1"/>
</dbReference>
<comment type="pathway">
    <text evidence="1">Cell wall biogenesis; cell wall polysaccharide biosynthesis.</text>
</comment>
<evidence type="ECO:0000256" key="5">
    <source>
        <dbReference type="ARBA" id="ARBA00022679"/>
    </source>
</evidence>
<evidence type="ECO:0000313" key="10">
    <source>
        <dbReference type="Proteomes" id="UP000290365"/>
    </source>
</evidence>
<keyword evidence="5 9" id="KW-0808">Transferase</keyword>
<dbReference type="InterPro" id="IPR001173">
    <property type="entry name" value="Glyco_trans_2-like"/>
</dbReference>
<dbReference type="OrthoDB" id="8936324at2"/>
<dbReference type="SUPFAM" id="SSF47323">
    <property type="entry name" value="Anticodon-binding domain of a subclass of class I aminoacyl-tRNA synthetases"/>
    <property type="match status" value="1"/>
</dbReference>
<dbReference type="EMBL" id="CP035758">
    <property type="protein sequence ID" value="QBD78029.1"/>
    <property type="molecule type" value="Genomic_DNA"/>
</dbReference>
<reference evidence="9 10" key="1">
    <citation type="submission" date="2019-01" db="EMBL/GenBank/DDBJ databases">
        <title>Ktedonosporobacter rubrisoli SCAWS-G2.</title>
        <authorList>
            <person name="Huang Y."/>
            <person name="Yan B."/>
        </authorList>
    </citation>
    <scope>NUCLEOTIDE SEQUENCE [LARGE SCALE GENOMIC DNA]</scope>
    <source>
        <strain evidence="9 10">SCAWS-G2</strain>
    </source>
</reference>
<dbReference type="PANTHER" id="PTHR43179:SF12">
    <property type="entry name" value="GALACTOFURANOSYLTRANSFERASE GLFT2"/>
    <property type="match status" value="1"/>
</dbReference>
<gene>
    <name evidence="9" type="ORF">EPA93_19330</name>
</gene>
<evidence type="ECO:0000256" key="2">
    <source>
        <dbReference type="ARBA" id="ARBA00006739"/>
    </source>
</evidence>
<proteinExistence type="inferred from homology"/>
<evidence type="ECO:0000256" key="7">
    <source>
        <dbReference type="ARBA" id="ARBA00022840"/>
    </source>
</evidence>
<keyword evidence="6" id="KW-0547">Nucleotide-binding</keyword>
<dbReference type="SUPFAM" id="SSF53448">
    <property type="entry name" value="Nucleotide-diphospho-sugar transferases"/>
    <property type="match status" value="1"/>
</dbReference>
<dbReference type="Pfam" id="PF00535">
    <property type="entry name" value="Glycos_transf_2"/>
    <property type="match status" value="1"/>
</dbReference>
<dbReference type="GO" id="GO:0004812">
    <property type="term" value="F:aminoacyl-tRNA ligase activity"/>
    <property type="evidence" value="ECO:0007669"/>
    <property type="project" value="InterPro"/>
</dbReference>
<comment type="similarity">
    <text evidence="2">Belongs to the glycosyltransferase 2 family.</text>
</comment>
<dbReference type="InterPro" id="IPR009080">
    <property type="entry name" value="tRNAsynth_Ia_anticodon-bd"/>
</dbReference>
<evidence type="ECO:0000313" key="9">
    <source>
        <dbReference type="EMBL" id="QBD78029.1"/>
    </source>
</evidence>
<evidence type="ECO:0000256" key="1">
    <source>
        <dbReference type="ARBA" id="ARBA00004776"/>
    </source>
</evidence>
<name>A0A4P6JRE6_KTERU</name>
<keyword evidence="7" id="KW-0067">ATP-binding</keyword>
<accession>A0A4P6JRE6</accession>
<dbReference type="Gene3D" id="3.90.550.10">
    <property type="entry name" value="Spore Coat Polysaccharide Biosynthesis Protein SpsA, Chain A"/>
    <property type="match status" value="1"/>
</dbReference>